<proteinExistence type="predicted"/>
<gene>
    <name evidence="3" type="ORF">PCAL00307_LOCUS22211</name>
    <name evidence="4" type="ORF">PECAL_3P23570</name>
</gene>
<keyword evidence="2" id="KW-1133">Transmembrane helix</keyword>
<evidence type="ECO:0000256" key="1">
    <source>
        <dbReference type="SAM" id="MobiDB-lite"/>
    </source>
</evidence>
<evidence type="ECO:0008006" key="6">
    <source>
        <dbReference type="Google" id="ProtNLM"/>
    </source>
</evidence>
<keyword evidence="2" id="KW-0812">Transmembrane</keyword>
<dbReference type="Proteomes" id="UP000789595">
    <property type="component" value="Unassembled WGS sequence"/>
</dbReference>
<evidence type="ECO:0000313" key="5">
    <source>
        <dbReference type="Proteomes" id="UP000789595"/>
    </source>
</evidence>
<reference evidence="4" key="2">
    <citation type="submission" date="2021-11" db="EMBL/GenBank/DDBJ databases">
        <authorList>
            <consortium name="Genoscope - CEA"/>
            <person name="William W."/>
        </authorList>
    </citation>
    <scope>NUCLEOTIDE SEQUENCE</scope>
</reference>
<evidence type="ECO:0000313" key="3">
    <source>
        <dbReference type="EMBL" id="CAE0706760.1"/>
    </source>
</evidence>
<evidence type="ECO:0000256" key="2">
    <source>
        <dbReference type="SAM" id="Phobius"/>
    </source>
</evidence>
<dbReference type="EMBL" id="CAKKNE010000003">
    <property type="protein sequence ID" value="CAH0372366.1"/>
    <property type="molecule type" value="Genomic_DNA"/>
</dbReference>
<sequence>MASVTTKSARSLTAKSPKRTKAQVTLTTQATVGDLIDIPGMDLDALVQETADLAADDIMEDMETQNAGLAPPKRKVVSPRAADFGKRFFDGRPPRELTRMELLMRDTRALRDERRIDREMARKFWCATATGYFLGFLSLLVMVPVALCWNLGMFLYEALRREKPPPVKKRGKVAPAQDWRYELKDGFPQRKNAALFDLTHKAKDDPRANYKTYSAGDLIRARPAASQPSYSVPVRRTEQDDLLESFAADRAKQRRAGPPPG</sequence>
<feature type="region of interest" description="Disordered" evidence="1">
    <location>
        <begin position="1"/>
        <end position="21"/>
    </location>
</feature>
<dbReference type="EMBL" id="HBIW01025750">
    <property type="protein sequence ID" value="CAE0706760.1"/>
    <property type="molecule type" value="Transcribed_RNA"/>
</dbReference>
<protein>
    <recommendedName>
        <fullName evidence="6">Transmembrane protein</fullName>
    </recommendedName>
</protein>
<organism evidence="3">
    <name type="scientific">Pelagomonas calceolata</name>
    <dbReference type="NCBI Taxonomy" id="35677"/>
    <lineage>
        <taxon>Eukaryota</taxon>
        <taxon>Sar</taxon>
        <taxon>Stramenopiles</taxon>
        <taxon>Ochrophyta</taxon>
        <taxon>Pelagophyceae</taxon>
        <taxon>Pelagomonadales</taxon>
        <taxon>Pelagomonadaceae</taxon>
        <taxon>Pelagomonas</taxon>
    </lineage>
</organism>
<feature type="transmembrane region" description="Helical" evidence="2">
    <location>
        <begin position="124"/>
        <end position="156"/>
    </location>
</feature>
<accession>A0A7S4A812</accession>
<dbReference type="AlphaFoldDB" id="A0A7S4A812"/>
<feature type="compositionally biased region" description="Polar residues" evidence="1">
    <location>
        <begin position="1"/>
        <end position="14"/>
    </location>
</feature>
<keyword evidence="2" id="KW-0472">Membrane</keyword>
<feature type="region of interest" description="Disordered" evidence="1">
    <location>
        <begin position="224"/>
        <end position="261"/>
    </location>
</feature>
<keyword evidence="5" id="KW-1185">Reference proteome</keyword>
<reference evidence="3" key="1">
    <citation type="submission" date="2021-01" db="EMBL/GenBank/DDBJ databases">
        <authorList>
            <person name="Corre E."/>
            <person name="Pelletier E."/>
            <person name="Niang G."/>
            <person name="Scheremetjew M."/>
            <person name="Finn R."/>
            <person name="Kale V."/>
            <person name="Holt S."/>
            <person name="Cochrane G."/>
            <person name="Meng A."/>
            <person name="Brown T."/>
            <person name="Cohen L."/>
        </authorList>
    </citation>
    <scope>NUCLEOTIDE SEQUENCE</scope>
    <source>
        <strain evidence="3">CCMP1756</strain>
    </source>
</reference>
<evidence type="ECO:0000313" key="4">
    <source>
        <dbReference type="EMBL" id="CAH0372366.1"/>
    </source>
</evidence>
<name>A0A7S4A812_9STRA</name>